<keyword evidence="1" id="KW-0472">Membrane</keyword>
<sequence length="185" mass="21338">MELINNFVITIVTTLIFITAIEIIGPDNSMKKYVKFVLGLILIAVLLSPIINFFSKGEGVITEVIDKYEKEITNSSAKETNTQDEDRLREKSFNENFNKNCVSLLKDKFENYDFISEIKCDVDFTKMTFKVDKLIIGVQTNGVKKIEEVDLSNDKDKDDSIQKEIRTFLSEELKVEEEKIQVDYL</sequence>
<dbReference type="NCBIfam" id="TIGR02896">
    <property type="entry name" value="spore_III_AF"/>
    <property type="match status" value="1"/>
</dbReference>
<reference evidence="2 3" key="1">
    <citation type="submission" date="2018-03" db="EMBL/GenBank/DDBJ databases">
        <title>Genome sequence of Clostridium vincentii DSM 10228.</title>
        <authorList>
            <person name="Poehlein A."/>
            <person name="Daniel R."/>
        </authorList>
    </citation>
    <scope>NUCLEOTIDE SEQUENCE [LARGE SCALE GENOMIC DNA]</scope>
    <source>
        <strain evidence="2 3">DSM 10228</strain>
    </source>
</reference>
<evidence type="ECO:0000313" key="3">
    <source>
        <dbReference type="Proteomes" id="UP000239471"/>
    </source>
</evidence>
<keyword evidence="1" id="KW-0812">Transmembrane</keyword>
<dbReference type="Proteomes" id="UP000239471">
    <property type="component" value="Unassembled WGS sequence"/>
</dbReference>
<dbReference type="RefSeq" id="WP_106059394.1">
    <property type="nucleotide sequence ID" value="NZ_PVXQ01000011.1"/>
</dbReference>
<dbReference type="EMBL" id="PVXQ01000011">
    <property type="protein sequence ID" value="PRR82959.1"/>
    <property type="molecule type" value="Genomic_DNA"/>
</dbReference>
<organism evidence="2 3">
    <name type="scientific">Clostridium vincentii</name>
    <dbReference type="NCBI Taxonomy" id="52704"/>
    <lineage>
        <taxon>Bacteria</taxon>
        <taxon>Bacillati</taxon>
        <taxon>Bacillota</taxon>
        <taxon>Clostridia</taxon>
        <taxon>Eubacteriales</taxon>
        <taxon>Clostridiaceae</taxon>
        <taxon>Clostridium</taxon>
    </lineage>
</organism>
<accession>A0A2T0BGG4</accession>
<keyword evidence="3" id="KW-1185">Reference proteome</keyword>
<name>A0A2T0BGG4_9CLOT</name>
<feature type="transmembrane region" description="Helical" evidence="1">
    <location>
        <begin position="6"/>
        <end position="24"/>
    </location>
</feature>
<dbReference type="OrthoDB" id="2375554at2"/>
<feature type="transmembrane region" description="Helical" evidence="1">
    <location>
        <begin position="36"/>
        <end position="54"/>
    </location>
</feature>
<proteinExistence type="predicted"/>
<dbReference type="Pfam" id="PF09581">
    <property type="entry name" value="Spore_III_AF"/>
    <property type="match status" value="1"/>
</dbReference>
<dbReference type="InterPro" id="IPR014245">
    <property type="entry name" value="Spore_III_AF"/>
</dbReference>
<comment type="caution">
    <text evidence="2">The sequence shown here is derived from an EMBL/GenBank/DDBJ whole genome shotgun (WGS) entry which is preliminary data.</text>
</comment>
<gene>
    <name evidence="2" type="ORF">CLVI_14020</name>
</gene>
<evidence type="ECO:0000256" key="1">
    <source>
        <dbReference type="SAM" id="Phobius"/>
    </source>
</evidence>
<protein>
    <submittedName>
        <fullName evidence="2">Stage III sporulation protein AF</fullName>
    </submittedName>
</protein>
<keyword evidence="1" id="KW-1133">Transmembrane helix</keyword>
<evidence type="ECO:0000313" key="2">
    <source>
        <dbReference type="EMBL" id="PRR82959.1"/>
    </source>
</evidence>
<dbReference type="AlphaFoldDB" id="A0A2T0BGG4"/>